<keyword evidence="7" id="KW-0539">Nucleus</keyword>
<dbReference type="PANTHER" id="PTHR12596:SF1">
    <property type="entry name" value="EXPORTIN-4"/>
    <property type="match status" value="1"/>
</dbReference>
<dbReference type="FunFam" id="1.25.10.10:FF:000077">
    <property type="entry name" value="Exportin 4"/>
    <property type="match status" value="1"/>
</dbReference>
<name>A0A674NEX7_TAKRU</name>
<reference evidence="10" key="2">
    <citation type="submission" date="2025-08" db="UniProtKB">
        <authorList>
            <consortium name="Ensembl"/>
        </authorList>
    </citation>
    <scope>IDENTIFICATION</scope>
</reference>
<evidence type="ECO:0000256" key="7">
    <source>
        <dbReference type="ARBA" id="ARBA00023242"/>
    </source>
</evidence>
<dbReference type="Gene3D" id="1.25.10.10">
    <property type="entry name" value="Leucine-rich Repeat Variant"/>
    <property type="match status" value="2"/>
</dbReference>
<sequence length="1169" mass="131359">MMAAVGASEVITQLESAAKVLMAPPSMVSTEQRQHAEHIFLSFRKSKSPFAICKHILETSKVDYVLFQAATAIMESVVREWILLEKTSIESLRAFLLTYVLQRPNLQKYVREQILLAVAVIVKRGTVDKSINCKSIFHEVGQLISSGNPTMQTLACSILTALLTEFSSSSKTSSIGLSMEFHGSCKRLFQEEGLRQIFVLTMEVLQEFTRRENLNAQMSSVFQRYLALANHVLMYCSSSSSSFLLLLLFMLLLALTVGGSLGRHYITMFEATQNVMLKPTETWREALLDTRIMDLFFTVHRKIREDSDMAQDSLQCLAQLASMHGPIFPDESARVSYLAHLVEGLLSMINGIEIEDSEAVGISNIISNMITMFPRSTLMALPTDLFTSFINCLTLLTCSFGRSAALEEVLDKDDMVYMEAYDKILESWLTFIQDDEHFPRGCFVQPAIQVFNSYIQCHLAAPDGTRNLSVNGISSHDDEEINELQGDDRELFSDQLSCIGLMGRVAADHCIPLLTSLLEDRVTRLHGQLQRTQQQLMASSDPSSVDRKVLGDLYEDIHWLILVSGYLLADDPQGETPLIPTEVMEFSIKHSTEVDINTTLQILGSPGEKASSIPGCNRTDSVIRLLSAVLRTSEVESRATRASLTQLLSPQMGKDIVWFLRRWAKTYLLVDEKLYEQISVPLSTAFGTDTEGAQWIVGYLLEKVINNLSVWSSETELSNETVDLLVTLVEKRERANIVVQCESWWNLAKQFASRSPPLHLLCSSVQRSLMKALVLGGFAHMDSDTKQQYWAEVLHPLQQRFLNLINQENFAQISQEEAVKQEIVATLEALCGIAEATQIDNVASLFSFLMDFLSSCIGLMEVYSNTPETINLIIEVFVEVAHKQICYLGETKSMKLYEACLTLLQVYSKNSSRKRSDSAAEEDQYQDLLLIMELLTNLLSKEFIDFSDTDDVFRNQDQGTPACNRTVSAADVVLYGVNIVLPLMTQDLLKFPSLCNQYYKLITFICEIFPEKIPQLPEDLFKSLMFSLELGMTSMSSEISQLCLEALSPLAEQCAKSQDKDMPLFIATRHFLKLVFDMLVLQKHNMEMTVAAGEAFYTLVCLHQAEYSELVETLLSSQRDAIIYQRLADAFNKLTASSTPPTMDRKQKVAFLKCLEEFVANVGGLLCVK</sequence>
<keyword evidence="9" id="KW-0472">Membrane</keyword>
<gene>
    <name evidence="10" type="primary">xpo4</name>
</gene>
<dbReference type="Ensembl" id="ENSTRUT00000059320.1">
    <property type="protein sequence ID" value="ENSTRUP00000071771.1"/>
    <property type="gene ID" value="ENSTRUG00000015851.3"/>
</dbReference>
<comment type="subcellular location">
    <subcellularLocation>
        <location evidence="2">Cytoplasm</location>
    </subcellularLocation>
    <subcellularLocation>
        <location evidence="1">Nucleus</location>
    </subcellularLocation>
</comment>
<dbReference type="GO" id="GO:0006611">
    <property type="term" value="P:protein export from nucleus"/>
    <property type="evidence" value="ECO:0007669"/>
    <property type="project" value="TreeGrafter"/>
</dbReference>
<dbReference type="PANTHER" id="PTHR12596">
    <property type="entry name" value="EXPORTIN 4,7-RELATED"/>
    <property type="match status" value="1"/>
</dbReference>
<keyword evidence="5" id="KW-0963">Cytoplasm</keyword>
<comment type="similarity">
    <text evidence="3">Belongs to the exportin family.</text>
</comment>
<dbReference type="AlphaFoldDB" id="A0A674NEX7"/>
<keyword evidence="9" id="KW-1133">Transmembrane helix</keyword>
<dbReference type="GeneTree" id="ENSGT00940000153139"/>
<dbReference type="InParanoid" id="A0A674NEX7"/>
<feature type="transmembrane region" description="Helical" evidence="9">
    <location>
        <begin position="243"/>
        <end position="266"/>
    </location>
</feature>
<keyword evidence="4" id="KW-0813">Transport</keyword>
<evidence type="ECO:0000256" key="5">
    <source>
        <dbReference type="ARBA" id="ARBA00022490"/>
    </source>
</evidence>
<dbReference type="GO" id="GO:0005643">
    <property type="term" value="C:nuclear pore"/>
    <property type="evidence" value="ECO:0007669"/>
    <property type="project" value="TreeGrafter"/>
</dbReference>
<dbReference type="GO" id="GO:0005737">
    <property type="term" value="C:cytoplasm"/>
    <property type="evidence" value="ECO:0007669"/>
    <property type="project" value="UniProtKB-SubCell"/>
</dbReference>
<evidence type="ECO:0000256" key="1">
    <source>
        <dbReference type="ARBA" id="ARBA00004123"/>
    </source>
</evidence>
<accession>A0A674NEX7</accession>
<dbReference type="InterPro" id="IPR011989">
    <property type="entry name" value="ARM-like"/>
</dbReference>
<keyword evidence="9" id="KW-0812">Transmembrane</keyword>
<evidence type="ECO:0000256" key="4">
    <source>
        <dbReference type="ARBA" id="ARBA00022448"/>
    </source>
</evidence>
<evidence type="ECO:0000313" key="10">
    <source>
        <dbReference type="Ensembl" id="ENSTRUP00000071771.1"/>
    </source>
</evidence>
<evidence type="ECO:0000256" key="3">
    <source>
        <dbReference type="ARBA" id="ARBA00009466"/>
    </source>
</evidence>
<dbReference type="InterPro" id="IPR016024">
    <property type="entry name" value="ARM-type_fold"/>
</dbReference>
<reference evidence="10 11" key="1">
    <citation type="journal article" date="2011" name="Genome Biol. Evol.">
        <title>Integration of the genetic map and genome assembly of fugu facilitates insights into distinct features of genome evolution in teleosts and mammals.</title>
        <authorList>
            <person name="Kai W."/>
            <person name="Kikuchi K."/>
            <person name="Tohari S."/>
            <person name="Chew A.K."/>
            <person name="Tay A."/>
            <person name="Fujiwara A."/>
            <person name="Hosoya S."/>
            <person name="Suetake H."/>
            <person name="Naruse K."/>
            <person name="Brenner S."/>
            <person name="Suzuki Y."/>
            <person name="Venkatesh B."/>
        </authorList>
    </citation>
    <scope>NUCLEOTIDE SEQUENCE [LARGE SCALE GENOMIC DNA]</scope>
</reference>
<reference evidence="10" key="3">
    <citation type="submission" date="2025-09" db="UniProtKB">
        <authorList>
            <consortium name="Ensembl"/>
        </authorList>
    </citation>
    <scope>IDENTIFICATION</scope>
</reference>
<organism evidence="10 11">
    <name type="scientific">Takifugu rubripes</name>
    <name type="common">Japanese pufferfish</name>
    <name type="synonym">Fugu rubripes</name>
    <dbReference type="NCBI Taxonomy" id="31033"/>
    <lineage>
        <taxon>Eukaryota</taxon>
        <taxon>Metazoa</taxon>
        <taxon>Chordata</taxon>
        <taxon>Craniata</taxon>
        <taxon>Vertebrata</taxon>
        <taxon>Euteleostomi</taxon>
        <taxon>Actinopterygii</taxon>
        <taxon>Neopterygii</taxon>
        <taxon>Teleostei</taxon>
        <taxon>Neoteleostei</taxon>
        <taxon>Acanthomorphata</taxon>
        <taxon>Eupercaria</taxon>
        <taxon>Tetraodontiformes</taxon>
        <taxon>Tetradontoidea</taxon>
        <taxon>Tetraodontidae</taxon>
        <taxon>Takifugu</taxon>
    </lineage>
</organism>
<dbReference type="SUPFAM" id="SSF48371">
    <property type="entry name" value="ARM repeat"/>
    <property type="match status" value="1"/>
</dbReference>
<protein>
    <recommendedName>
        <fullName evidence="8">Exportin-4</fullName>
    </recommendedName>
</protein>
<dbReference type="InterPro" id="IPR044189">
    <property type="entry name" value="XPO4/7-like"/>
</dbReference>
<evidence type="ECO:0000256" key="2">
    <source>
        <dbReference type="ARBA" id="ARBA00004496"/>
    </source>
</evidence>
<dbReference type="GO" id="GO:0005049">
    <property type="term" value="F:nuclear export signal receptor activity"/>
    <property type="evidence" value="ECO:0007669"/>
    <property type="project" value="InterPro"/>
</dbReference>
<evidence type="ECO:0000256" key="9">
    <source>
        <dbReference type="SAM" id="Phobius"/>
    </source>
</evidence>
<dbReference type="FunCoup" id="A0A674NEX7">
    <property type="interactions" value="896"/>
</dbReference>
<evidence type="ECO:0000256" key="6">
    <source>
        <dbReference type="ARBA" id="ARBA00022927"/>
    </source>
</evidence>
<keyword evidence="11" id="KW-1185">Reference proteome</keyword>
<evidence type="ECO:0000313" key="11">
    <source>
        <dbReference type="Proteomes" id="UP000005226"/>
    </source>
</evidence>
<dbReference type="Proteomes" id="UP000005226">
    <property type="component" value="Chromosome 1"/>
</dbReference>
<keyword evidence="6" id="KW-0653">Protein transport</keyword>
<dbReference type="OMA" id="SCKSIFH"/>
<evidence type="ECO:0000256" key="8">
    <source>
        <dbReference type="ARBA" id="ARBA00040444"/>
    </source>
</evidence>
<proteinExistence type="inferred from homology"/>